<evidence type="ECO:0000256" key="1">
    <source>
        <dbReference type="ARBA" id="ARBA00004571"/>
    </source>
</evidence>
<dbReference type="GO" id="GO:0009279">
    <property type="term" value="C:cell outer membrane"/>
    <property type="evidence" value="ECO:0007669"/>
    <property type="project" value="UniProtKB-SubCell"/>
</dbReference>
<keyword evidence="4 10" id="KW-0812">Transmembrane</keyword>
<feature type="domain" description="TonB-dependent receptor-like beta-barrel" evidence="13">
    <location>
        <begin position="216"/>
        <end position="615"/>
    </location>
</feature>
<dbReference type="InterPro" id="IPR039426">
    <property type="entry name" value="TonB-dep_rcpt-like"/>
</dbReference>
<feature type="signal peptide" evidence="12">
    <location>
        <begin position="1"/>
        <end position="20"/>
    </location>
</feature>
<comment type="subcellular location">
    <subcellularLocation>
        <location evidence="1 10">Cell outer membrane</location>
        <topology evidence="1 10">Multi-pass membrane protein</topology>
    </subcellularLocation>
</comment>
<dbReference type="InterPro" id="IPR037066">
    <property type="entry name" value="Plug_dom_sf"/>
</dbReference>
<keyword evidence="2 10" id="KW-0813">Transport</keyword>
<evidence type="ECO:0000313" key="15">
    <source>
        <dbReference type="EMBL" id="TCO78200.1"/>
    </source>
</evidence>
<protein>
    <submittedName>
        <fullName evidence="15">Vitamin B12 transporter</fullName>
    </submittedName>
</protein>
<dbReference type="Proteomes" id="UP000294980">
    <property type="component" value="Unassembled WGS sequence"/>
</dbReference>
<dbReference type="PANTHER" id="PTHR30069">
    <property type="entry name" value="TONB-DEPENDENT OUTER MEMBRANE RECEPTOR"/>
    <property type="match status" value="1"/>
</dbReference>
<proteinExistence type="inferred from homology"/>
<evidence type="ECO:0000256" key="3">
    <source>
        <dbReference type="ARBA" id="ARBA00022452"/>
    </source>
</evidence>
<evidence type="ECO:0000256" key="11">
    <source>
        <dbReference type="RuleBase" id="RU003357"/>
    </source>
</evidence>
<dbReference type="PANTHER" id="PTHR30069:SF53">
    <property type="entry name" value="COLICIN I RECEPTOR-RELATED"/>
    <property type="match status" value="1"/>
</dbReference>
<evidence type="ECO:0000313" key="16">
    <source>
        <dbReference type="Proteomes" id="UP000294980"/>
    </source>
</evidence>
<dbReference type="Pfam" id="PF07715">
    <property type="entry name" value="Plug"/>
    <property type="match status" value="1"/>
</dbReference>
<dbReference type="EMBL" id="SLWX01000001">
    <property type="protein sequence ID" value="TCO78200.1"/>
    <property type="molecule type" value="Genomic_DNA"/>
</dbReference>
<keyword evidence="6" id="KW-0406">Ion transport</keyword>
<keyword evidence="3 10" id="KW-1134">Transmembrane beta strand</keyword>
<feature type="chain" id="PRO_5021006664" evidence="12">
    <location>
        <begin position="21"/>
        <end position="643"/>
    </location>
</feature>
<sequence>MKIRISAAFAASVLATPSFAQTSLPADGAIEQVLVTASRVPVDLKHIGSATSVFTRADIERRQTRYVTDLLRTVPGFAVSRSGGPGSQTQVRVRGAEANHVLVLIDGVRANDPATSDEFPWEHLATGAVERIEIVRGAQSALWGSEAIAAVVNITTRGGSGAASNASTYLEGGSNSTRNIGANGVLSHGAWTVDASAERLDTDGENISRVGTGRDGAELTSGHIGLRYADNSALGFQASLRGTDSASAFDPADFTTGLPGDADRITESGNIIAQLVGTLETHDGNVNWQARTAFFDSEHRNFADGAENSSTSSSRYTATLQSDITLADDRALTLALEREETDFSQRGIATFGDPNQDQSLTMQSAMAEYRHTANSGLSWMLSGRYDNYSDFGNALTGRLSLAYALTDSTRLRGNIGTGQKTPTFIERFGFFADQFVGNPDLDPEQSVSFDIGIDQTLADGALRLEATLYLQELEDEINGFVFLPGTSLATAQNLDNSSERKGIELAADWRISQQISAAASYTYTDATEEDSNGLSVVELRRPEHVGSLSLNMASRNDRLRATLVADYGGTRFDRFFPPFPLPAETLKLDNYWLVELTAHYQVTPSVTLYARGTNLLDADYENVVGYGTWGRAGFVGIKTDFGW</sequence>
<keyword evidence="16" id="KW-1185">Reference proteome</keyword>
<comment type="caution">
    <text evidence="15">The sequence shown here is derived from an EMBL/GenBank/DDBJ whole genome shotgun (WGS) entry which is preliminary data.</text>
</comment>
<evidence type="ECO:0000256" key="6">
    <source>
        <dbReference type="ARBA" id="ARBA00023065"/>
    </source>
</evidence>
<keyword evidence="5 12" id="KW-0732">Signal</keyword>
<evidence type="ECO:0000259" key="13">
    <source>
        <dbReference type="Pfam" id="PF00593"/>
    </source>
</evidence>
<dbReference type="InterPro" id="IPR012910">
    <property type="entry name" value="Plug_dom"/>
</dbReference>
<keyword evidence="7 11" id="KW-0798">TonB box</keyword>
<evidence type="ECO:0000256" key="7">
    <source>
        <dbReference type="ARBA" id="ARBA00023077"/>
    </source>
</evidence>
<keyword evidence="8 10" id="KW-0472">Membrane</keyword>
<dbReference type="GO" id="GO:0006811">
    <property type="term" value="P:monoatomic ion transport"/>
    <property type="evidence" value="ECO:0007669"/>
    <property type="project" value="UniProtKB-KW"/>
</dbReference>
<dbReference type="InterPro" id="IPR000531">
    <property type="entry name" value="Beta-barrel_TonB"/>
</dbReference>
<name>A0A4V2SC69_9GAMM</name>
<comment type="similarity">
    <text evidence="10 11">Belongs to the TonB-dependent receptor family.</text>
</comment>
<dbReference type="SUPFAM" id="SSF56935">
    <property type="entry name" value="Porins"/>
    <property type="match status" value="1"/>
</dbReference>
<dbReference type="Gene3D" id="2.170.130.10">
    <property type="entry name" value="TonB-dependent receptor, plug domain"/>
    <property type="match status" value="1"/>
</dbReference>
<evidence type="ECO:0000256" key="4">
    <source>
        <dbReference type="ARBA" id="ARBA00022692"/>
    </source>
</evidence>
<accession>A0A4V2SC69</accession>
<evidence type="ECO:0000256" key="5">
    <source>
        <dbReference type="ARBA" id="ARBA00022729"/>
    </source>
</evidence>
<evidence type="ECO:0000256" key="10">
    <source>
        <dbReference type="PROSITE-ProRule" id="PRU01360"/>
    </source>
</evidence>
<dbReference type="GO" id="GO:0015889">
    <property type="term" value="P:cobalamin transport"/>
    <property type="evidence" value="ECO:0007669"/>
    <property type="project" value="TreeGrafter"/>
</dbReference>
<dbReference type="AlphaFoldDB" id="A0A4V2SC69"/>
<dbReference type="PROSITE" id="PS52016">
    <property type="entry name" value="TONB_DEPENDENT_REC_3"/>
    <property type="match status" value="1"/>
</dbReference>
<gene>
    <name evidence="15" type="ORF">EV688_10113</name>
</gene>
<evidence type="ECO:0000256" key="12">
    <source>
        <dbReference type="SAM" id="SignalP"/>
    </source>
</evidence>
<dbReference type="InterPro" id="IPR036942">
    <property type="entry name" value="Beta-barrel_TonB_sf"/>
</dbReference>
<dbReference type="Pfam" id="PF00593">
    <property type="entry name" value="TonB_dep_Rec_b-barrel"/>
    <property type="match status" value="1"/>
</dbReference>
<evidence type="ECO:0000256" key="8">
    <source>
        <dbReference type="ARBA" id="ARBA00023136"/>
    </source>
</evidence>
<evidence type="ECO:0000256" key="9">
    <source>
        <dbReference type="ARBA" id="ARBA00023237"/>
    </source>
</evidence>
<dbReference type="CDD" id="cd01347">
    <property type="entry name" value="ligand_gated_channel"/>
    <property type="match status" value="1"/>
</dbReference>
<feature type="domain" description="TonB-dependent receptor plug" evidence="14">
    <location>
        <begin position="45"/>
        <end position="151"/>
    </location>
</feature>
<dbReference type="Gene3D" id="2.40.170.20">
    <property type="entry name" value="TonB-dependent receptor, beta-barrel domain"/>
    <property type="match status" value="1"/>
</dbReference>
<organism evidence="15 16">
    <name type="scientific">Chromatocurvus halotolerans</name>
    <dbReference type="NCBI Taxonomy" id="1132028"/>
    <lineage>
        <taxon>Bacteria</taxon>
        <taxon>Pseudomonadati</taxon>
        <taxon>Pseudomonadota</taxon>
        <taxon>Gammaproteobacteria</taxon>
        <taxon>Cellvibrionales</taxon>
        <taxon>Halieaceae</taxon>
        <taxon>Chromatocurvus</taxon>
    </lineage>
</organism>
<evidence type="ECO:0000259" key="14">
    <source>
        <dbReference type="Pfam" id="PF07715"/>
    </source>
</evidence>
<reference evidence="15 16" key="1">
    <citation type="submission" date="2019-03" db="EMBL/GenBank/DDBJ databases">
        <title>Genomic Encyclopedia of Type Strains, Phase IV (KMG-IV): sequencing the most valuable type-strain genomes for metagenomic binning, comparative biology and taxonomic classification.</title>
        <authorList>
            <person name="Goeker M."/>
        </authorList>
    </citation>
    <scope>NUCLEOTIDE SEQUENCE [LARGE SCALE GENOMIC DNA]</scope>
    <source>
        <strain evidence="15 16">DSM 23344</strain>
    </source>
</reference>
<keyword evidence="9 10" id="KW-0998">Cell outer membrane</keyword>
<evidence type="ECO:0000256" key="2">
    <source>
        <dbReference type="ARBA" id="ARBA00022448"/>
    </source>
</evidence>